<dbReference type="ESTHER" id="9zzzz-t0znk6">
    <property type="family name" value="Carb_B_Bacteria"/>
</dbReference>
<feature type="domain" description="Carboxylesterase type B" evidence="3">
    <location>
        <begin position="14"/>
        <end position="489"/>
    </location>
</feature>
<accession>T0ZNK6</accession>
<comment type="caution">
    <text evidence="4">The sequence shown here is derived from an EMBL/GenBank/DDBJ whole genome shotgun (WGS) entry which is preliminary data.</text>
</comment>
<name>T0ZNK6_9ZZZZ</name>
<reference evidence="4" key="1">
    <citation type="submission" date="2013-08" db="EMBL/GenBank/DDBJ databases">
        <authorList>
            <person name="Mendez C."/>
            <person name="Richter M."/>
            <person name="Ferrer M."/>
            <person name="Sanchez J."/>
        </authorList>
    </citation>
    <scope>NUCLEOTIDE SEQUENCE</scope>
</reference>
<keyword evidence="2" id="KW-0378">Hydrolase</keyword>
<comment type="similarity">
    <text evidence="1">Belongs to the type-B carboxylesterase/lipase family.</text>
</comment>
<dbReference type="InterPro" id="IPR019826">
    <property type="entry name" value="Carboxylesterase_B_AS"/>
</dbReference>
<dbReference type="AlphaFoldDB" id="T0ZNK6"/>
<dbReference type="Pfam" id="PF00135">
    <property type="entry name" value="COesterase"/>
    <property type="match status" value="1"/>
</dbReference>
<evidence type="ECO:0000313" key="4">
    <source>
        <dbReference type="EMBL" id="EQD49931.1"/>
    </source>
</evidence>
<protein>
    <submittedName>
        <fullName evidence="4">Para-nitrobenzyl esterase</fullName>
    </submittedName>
</protein>
<organism evidence="4">
    <name type="scientific">mine drainage metagenome</name>
    <dbReference type="NCBI Taxonomy" id="410659"/>
    <lineage>
        <taxon>unclassified sequences</taxon>
        <taxon>metagenomes</taxon>
        <taxon>ecological metagenomes</taxon>
    </lineage>
</organism>
<evidence type="ECO:0000256" key="1">
    <source>
        <dbReference type="ARBA" id="ARBA00005964"/>
    </source>
</evidence>
<dbReference type="InterPro" id="IPR002018">
    <property type="entry name" value="CarbesteraseB"/>
</dbReference>
<proteinExistence type="inferred from homology"/>
<evidence type="ECO:0000259" key="3">
    <source>
        <dbReference type="Pfam" id="PF00135"/>
    </source>
</evidence>
<dbReference type="SUPFAM" id="SSF53474">
    <property type="entry name" value="alpha/beta-Hydrolases"/>
    <property type="match status" value="1"/>
</dbReference>
<evidence type="ECO:0000256" key="2">
    <source>
        <dbReference type="ARBA" id="ARBA00022801"/>
    </source>
</evidence>
<dbReference type="InterPro" id="IPR029058">
    <property type="entry name" value="AB_hydrolase_fold"/>
</dbReference>
<dbReference type="PANTHER" id="PTHR11559">
    <property type="entry name" value="CARBOXYLESTERASE"/>
    <property type="match status" value="1"/>
</dbReference>
<sequence>MSATAGPGGLFRQATTTSGEILGLVNEGVIQFKGVPYGAPTGGKRRYRVPERRAPWRGARECFGYGPICPQVPTSIANQYGRLIQFDMVAAEGGMSEDCLNLNIWTCGLRDGRKRPVIVSIHGGAFSIASGNARIYDGARLAQSGDVVVVTLSHRLASFGYLNLLDLDSASEFPVAANPGLADLVLGLRWVRENIEHFGGDPERVMIWGQSGGGWKVSSLLALPAAKRLFSRAVIQSGSLLRFQERESAAAVAAAFLAALGLTQRNLSKLRTLPWPVLLEAQTKVGAQAFMPFLDGTYIPQHAFDPVAPAQSADVPLIVSTTRDDAGLFFNNFALDEAGLMDLLRQQFGDRAAEIRQLYRQNAPARTPFLLHARIITDAGFRRFAYMQAERKAQQGAGPVYVYQWNWPSPAYDGVFGAVHAIDVAAGFGNARDAILGGGCEPGRSLSRTLSRAWIAFASDAKPGLVQDVAWEPYTPANRACLLLDVPITLVNDPDHEIRAFWERQPPPVSVLG</sequence>
<dbReference type="PROSITE" id="PS00122">
    <property type="entry name" value="CARBOXYLESTERASE_B_1"/>
    <property type="match status" value="1"/>
</dbReference>
<dbReference type="GO" id="GO:0016787">
    <property type="term" value="F:hydrolase activity"/>
    <property type="evidence" value="ECO:0007669"/>
    <property type="project" value="UniProtKB-KW"/>
</dbReference>
<dbReference type="InterPro" id="IPR050309">
    <property type="entry name" value="Type-B_Carboxylest/Lipase"/>
</dbReference>
<gene>
    <name evidence="4" type="ORF">B1B_11409</name>
</gene>
<dbReference type="Gene3D" id="3.40.50.1820">
    <property type="entry name" value="alpha/beta hydrolase"/>
    <property type="match status" value="1"/>
</dbReference>
<dbReference type="EMBL" id="AUZY01007410">
    <property type="protein sequence ID" value="EQD49931.1"/>
    <property type="molecule type" value="Genomic_DNA"/>
</dbReference>
<reference evidence="4" key="2">
    <citation type="journal article" date="2014" name="ISME J.">
        <title>Microbial stratification in low pH oxic and suboxic macroscopic growths along an acid mine drainage.</title>
        <authorList>
            <person name="Mendez-Garcia C."/>
            <person name="Mesa V."/>
            <person name="Sprenger R.R."/>
            <person name="Richter M."/>
            <person name="Diez M.S."/>
            <person name="Solano J."/>
            <person name="Bargiela R."/>
            <person name="Golyshina O.V."/>
            <person name="Manteca A."/>
            <person name="Ramos J.L."/>
            <person name="Gallego J.R."/>
            <person name="Llorente I."/>
            <person name="Martins Dos Santos V.A."/>
            <person name="Jensen O.N."/>
            <person name="Pelaez A.I."/>
            <person name="Sanchez J."/>
            <person name="Ferrer M."/>
        </authorList>
    </citation>
    <scope>NUCLEOTIDE SEQUENCE</scope>
</reference>